<dbReference type="Proteomes" id="UP001319180">
    <property type="component" value="Unassembled WGS sequence"/>
</dbReference>
<dbReference type="Gene3D" id="1.10.287.130">
    <property type="match status" value="1"/>
</dbReference>
<dbReference type="PANTHER" id="PTHR42878:SF15">
    <property type="entry name" value="BACTERIOPHYTOCHROME"/>
    <property type="match status" value="1"/>
</dbReference>
<dbReference type="PROSITE" id="PS50885">
    <property type="entry name" value="HAMP"/>
    <property type="match status" value="1"/>
</dbReference>
<dbReference type="SUPFAM" id="SSF55874">
    <property type="entry name" value="ATPase domain of HSP90 chaperone/DNA topoisomerase II/histidine kinase"/>
    <property type="match status" value="1"/>
</dbReference>
<evidence type="ECO:0000256" key="6">
    <source>
        <dbReference type="ARBA" id="ARBA00022777"/>
    </source>
</evidence>
<dbReference type="CDD" id="cd06225">
    <property type="entry name" value="HAMP"/>
    <property type="match status" value="1"/>
</dbReference>
<dbReference type="InterPro" id="IPR003594">
    <property type="entry name" value="HATPase_dom"/>
</dbReference>
<feature type="domain" description="Histidine kinase" evidence="8">
    <location>
        <begin position="268"/>
        <end position="480"/>
    </location>
</feature>
<dbReference type="EMBL" id="JAHESC010000018">
    <property type="protein sequence ID" value="MBT1687634.1"/>
    <property type="molecule type" value="Genomic_DNA"/>
</dbReference>
<dbReference type="FunFam" id="1.10.287.130:FF:000070">
    <property type="entry name" value="Histidine kinase sensor protein"/>
    <property type="match status" value="1"/>
</dbReference>
<dbReference type="PROSITE" id="PS50109">
    <property type="entry name" value="HIS_KIN"/>
    <property type="match status" value="1"/>
</dbReference>
<dbReference type="GO" id="GO:0030295">
    <property type="term" value="F:protein kinase activator activity"/>
    <property type="evidence" value="ECO:0007669"/>
    <property type="project" value="TreeGrafter"/>
</dbReference>
<keyword evidence="5" id="KW-0808">Transferase</keyword>
<dbReference type="CDD" id="cd00082">
    <property type="entry name" value="HisKA"/>
    <property type="match status" value="1"/>
</dbReference>
<dbReference type="RefSeq" id="WP_254090864.1">
    <property type="nucleotide sequence ID" value="NZ_JAHESC010000018.1"/>
</dbReference>
<evidence type="ECO:0000256" key="3">
    <source>
        <dbReference type="ARBA" id="ARBA00012438"/>
    </source>
</evidence>
<dbReference type="Gene3D" id="3.30.565.10">
    <property type="entry name" value="Histidine kinase-like ATPase, C-terminal domain"/>
    <property type="match status" value="1"/>
</dbReference>
<keyword evidence="11" id="KW-1185">Reference proteome</keyword>
<reference evidence="10 11" key="1">
    <citation type="submission" date="2021-05" db="EMBL/GenBank/DDBJ databases">
        <title>A Polyphasic approach of four new species of the genus Ohtaekwangia: Ohtaekwangia histidinii sp. nov., Ohtaekwangia cretensis sp. nov., Ohtaekwangia indiensis sp. nov., Ohtaekwangia reichenbachii sp. nov. from diverse environment.</title>
        <authorList>
            <person name="Octaviana S."/>
        </authorList>
    </citation>
    <scope>NUCLEOTIDE SEQUENCE [LARGE SCALE GENOMIC DNA]</scope>
    <source>
        <strain evidence="10 11">PWU37</strain>
    </source>
</reference>
<dbReference type="GO" id="GO:0007234">
    <property type="term" value="P:osmosensory signaling via phosphorelay pathway"/>
    <property type="evidence" value="ECO:0007669"/>
    <property type="project" value="TreeGrafter"/>
</dbReference>
<accession>A0AAP2GDS4</accession>
<dbReference type="InterPro" id="IPR050351">
    <property type="entry name" value="BphY/WalK/GraS-like"/>
</dbReference>
<evidence type="ECO:0000259" key="8">
    <source>
        <dbReference type="PROSITE" id="PS50109"/>
    </source>
</evidence>
<dbReference type="SUPFAM" id="SSF158472">
    <property type="entry name" value="HAMP domain-like"/>
    <property type="match status" value="1"/>
</dbReference>
<dbReference type="SMART" id="SM00388">
    <property type="entry name" value="HisKA"/>
    <property type="match status" value="1"/>
</dbReference>
<evidence type="ECO:0000313" key="10">
    <source>
        <dbReference type="EMBL" id="MBT1687634.1"/>
    </source>
</evidence>
<proteinExistence type="predicted"/>
<dbReference type="Pfam" id="PF00512">
    <property type="entry name" value="HisKA"/>
    <property type="match status" value="1"/>
</dbReference>
<dbReference type="Pfam" id="PF00672">
    <property type="entry name" value="HAMP"/>
    <property type="match status" value="1"/>
</dbReference>
<dbReference type="Gene3D" id="6.10.340.10">
    <property type="match status" value="1"/>
</dbReference>
<evidence type="ECO:0000256" key="5">
    <source>
        <dbReference type="ARBA" id="ARBA00022679"/>
    </source>
</evidence>
<evidence type="ECO:0000256" key="7">
    <source>
        <dbReference type="SAM" id="Phobius"/>
    </source>
</evidence>
<keyword evidence="7" id="KW-0472">Membrane</keyword>
<dbReference type="SMART" id="SM00304">
    <property type="entry name" value="HAMP"/>
    <property type="match status" value="1"/>
</dbReference>
<protein>
    <recommendedName>
        <fullName evidence="3">histidine kinase</fullName>
        <ecNumber evidence="3">2.7.13.3</ecNumber>
    </recommendedName>
</protein>
<feature type="transmembrane region" description="Helical" evidence="7">
    <location>
        <begin position="12"/>
        <end position="34"/>
    </location>
</feature>
<comment type="caution">
    <text evidence="10">The sequence shown here is derived from an EMBL/GenBank/DDBJ whole genome shotgun (WGS) entry which is preliminary data.</text>
</comment>
<dbReference type="InterPro" id="IPR005467">
    <property type="entry name" value="His_kinase_dom"/>
</dbReference>
<dbReference type="InterPro" id="IPR036097">
    <property type="entry name" value="HisK_dim/P_sf"/>
</dbReference>
<dbReference type="PANTHER" id="PTHR42878">
    <property type="entry name" value="TWO-COMPONENT HISTIDINE KINASE"/>
    <property type="match status" value="1"/>
</dbReference>
<evidence type="ECO:0000256" key="1">
    <source>
        <dbReference type="ARBA" id="ARBA00000085"/>
    </source>
</evidence>
<name>A0AAP2GDS4_9BACT</name>
<keyword evidence="4" id="KW-0597">Phosphoprotein</keyword>
<organism evidence="10 11">
    <name type="scientific">Dawidia soli</name>
    <dbReference type="NCBI Taxonomy" id="2782352"/>
    <lineage>
        <taxon>Bacteria</taxon>
        <taxon>Pseudomonadati</taxon>
        <taxon>Bacteroidota</taxon>
        <taxon>Cytophagia</taxon>
        <taxon>Cytophagales</taxon>
        <taxon>Chryseotaleaceae</taxon>
        <taxon>Dawidia</taxon>
    </lineage>
</organism>
<dbReference type="PRINTS" id="PR00344">
    <property type="entry name" value="BCTRLSENSOR"/>
</dbReference>
<dbReference type="Pfam" id="PF02518">
    <property type="entry name" value="HATPase_c"/>
    <property type="match status" value="1"/>
</dbReference>
<dbReference type="AlphaFoldDB" id="A0AAP2GDS4"/>
<dbReference type="Pfam" id="PF17152">
    <property type="entry name" value="CHASE8"/>
    <property type="match status" value="1"/>
</dbReference>
<dbReference type="InterPro" id="IPR004358">
    <property type="entry name" value="Sig_transdc_His_kin-like_C"/>
</dbReference>
<dbReference type="GO" id="GO:0016020">
    <property type="term" value="C:membrane"/>
    <property type="evidence" value="ECO:0007669"/>
    <property type="project" value="UniProtKB-SubCell"/>
</dbReference>
<comment type="subcellular location">
    <subcellularLocation>
        <location evidence="2">Membrane</location>
    </subcellularLocation>
</comment>
<dbReference type="InterPro" id="IPR036890">
    <property type="entry name" value="HATPase_C_sf"/>
</dbReference>
<dbReference type="InterPro" id="IPR003660">
    <property type="entry name" value="HAMP_dom"/>
</dbReference>
<dbReference type="InterPro" id="IPR003661">
    <property type="entry name" value="HisK_dim/P_dom"/>
</dbReference>
<keyword evidence="6" id="KW-0418">Kinase</keyword>
<dbReference type="FunFam" id="3.30.565.10:FF:000006">
    <property type="entry name" value="Sensor histidine kinase WalK"/>
    <property type="match status" value="1"/>
</dbReference>
<gene>
    <name evidence="10" type="ORF">KK078_13765</name>
</gene>
<keyword evidence="7" id="KW-1133">Transmembrane helix</keyword>
<evidence type="ECO:0000259" key="9">
    <source>
        <dbReference type="PROSITE" id="PS50885"/>
    </source>
</evidence>
<sequence length="480" mass="54513">MVFRNLPIRKKIRWIIMLTSAAVLLFTFLSYLVYEVVTFRQTYVQQLYTLARIISTNCTAALAFDNPDDAAEVLGALKAEKHIVAAALYDKQGNLFSKYPQDYSLHTVPQDQVQFQEDHRFEESHLIIFEPVVQNNKTLGVFYLKSDMDAMYERISLYASIAAAVIAISFVVAYFLSNRLQRSISRPVHALTSTAKTVSEKKDYSVRTTKTGNDEIGYLTDAFNQMLSEIQTQNAQIQLFNQKLELTIEQRTHDLATANKELEAFSYSVSHDLRAPLRSINGYSGILMEDYGHLLDEEGIQALKSIMRNGMRMGQLIDDLLAFSRLGKQHVAKFNLNMTALAKAVYDDLKEQYGNKSEILINPLPEIKGDSSMLRQVMQNLISNALKYSMKRDKPVVEIGAYRENGGNVYYVKDNGVGFNMQYYDKLFGVFQRLHNVTDFEGTGVGLALVHRIITKHDGRIWAEGKENEGATFYFSLPVT</sequence>
<dbReference type="GO" id="GO:0000155">
    <property type="term" value="F:phosphorelay sensor kinase activity"/>
    <property type="evidence" value="ECO:0007669"/>
    <property type="project" value="InterPro"/>
</dbReference>
<feature type="domain" description="HAMP" evidence="9">
    <location>
        <begin position="182"/>
        <end position="235"/>
    </location>
</feature>
<dbReference type="InterPro" id="IPR033417">
    <property type="entry name" value="CHASE8"/>
</dbReference>
<feature type="transmembrane region" description="Helical" evidence="7">
    <location>
        <begin position="155"/>
        <end position="176"/>
    </location>
</feature>
<evidence type="ECO:0000256" key="4">
    <source>
        <dbReference type="ARBA" id="ARBA00022553"/>
    </source>
</evidence>
<dbReference type="SUPFAM" id="SSF47384">
    <property type="entry name" value="Homodimeric domain of signal transducing histidine kinase"/>
    <property type="match status" value="1"/>
</dbReference>
<dbReference type="GO" id="GO:0000156">
    <property type="term" value="F:phosphorelay response regulator activity"/>
    <property type="evidence" value="ECO:0007669"/>
    <property type="project" value="TreeGrafter"/>
</dbReference>
<comment type="catalytic activity">
    <reaction evidence="1">
        <text>ATP + protein L-histidine = ADP + protein N-phospho-L-histidine.</text>
        <dbReference type="EC" id="2.7.13.3"/>
    </reaction>
</comment>
<evidence type="ECO:0000313" key="11">
    <source>
        <dbReference type="Proteomes" id="UP001319180"/>
    </source>
</evidence>
<dbReference type="EC" id="2.7.13.3" evidence="3"/>
<dbReference type="SMART" id="SM00387">
    <property type="entry name" value="HATPase_c"/>
    <property type="match status" value="1"/>
</dbReference>
<keyword evidence="7" id="KW-0812">Transmembrane</keyword>
<evidence type="ECO:0000256" key="2">
    <source>
        <dbReference type="ARBA" id="ARBA00004370"/>
    </source>
</evidence>